<proteinExistence type="predicted"/>
<organism evidence="1 2">
    <name type="scientific">Campylobacter pinnipediorum subsp. caledonicus</name>
    <dbReference type="NCBI Taxonomy" id="1874362"/>
    <lineage>
        <taxon>Bacteria</taxon>
        <taxon>Pseudomonadati</taxon>
        <taxon>Campylobacterota</taxon>
        <taxon>Epsilonproteobacteria</taxon>
        <taxon>Campylobacterales</taxon>
        <taxon>Campylobacteraceae</taxon>
        <taxon>Campylobacter</taxon>
    </lineage>
</organism>
<accession>A0A1S6U7J9</accession>
<dbReference type="EMBL" id="CP017258">
    <property type="protein sequence ID" value="AQW87724.1"/>
    <property type="molecule type" value="Genomic_DNA"/>
</dbReference>
<gene>
    <name evidence="1" type="ORF">CPIN18021_0916</name>
</gene>
<reference evidence="2" key="1">
    <citation type="submission" date="2016-09" db="EMBL/GenBank/DDBJ databases">
        <title>Comparative genomics of the Campylobacter concisus group.</title>
        <authorList>
            <person name="Miller W.G."/>
            <person name="Yee E."/>
            <person name="Chapman M.H."/>
            <person name="Huynh S."/>
            <person name="Bono J.L."/>
            <person name="On S.L.W."/>
            <person name="StLeger J."/>
            <person name="Foster G."/>
            <person name="Parker C.T."/>
        </authorList>
    </citation>
    <scope>NUCLEOTIDE SEQUENCE [LARGE SCALE GENOMIC DNA]</scope>
    <source>
        <strain evidence="2">RM18021</strain>
    </source>
</reference>
<keyword evidence="2" id="KW-1185">Reference proteome</keyword>
<dbReference type="AlphaFoldDB" id="A0A1S6U7J9"/>
<protein>
    <submittedName>
        <fullName evidence="1">Uncharacterized protein</fullName>
    </submittedName>
</protein>
<evidence type="ECO:0000313" key="2">
    <source>
        <dbReference type="Proteomes" id="UP000190868"/>
    </source>
</evidence>
<name>A0A1S6U7J9_9BACT</name>
<evidence type="ECO:0000313" key="1">
    <source>
        <dbReference type="EMBL" id="AQW87724.1"/>
    </source>
</evidence>
<sequence>MINKHKKAKIKLWIDKKREHSKSKIIQALQRYKTLNLNNSIKHYKEMIKLLLGDLKDNKSNKISNKDLKINYI</sequence>
<dbReference type="KEGG" id="cpin:CPIN18020_0913"/>
<dbReference type="Proteomes" id="UP000190868">
    <property type="component" value="Chromosome"/>
</dbReference>